<evidence type="ECO:0000313" key="3">
    <source>
        <dbReference type="Proteomes" id="UP001161247"/>
    </source>
</evidence>
<dbReference type="EMBL" id="OX459118">
    <property type="protein sequence ID" value="CAI9091171.1"/>
    <property type="molecule type" value="Genomic_DNA"/>
</dbReference>
<proteinExistence type="predicted"/>
<evidence type="ECO:0000256" key="1">
    <source>
        <dbReference type="SAM" id="MobiDB-lite"/>
    </source>
</evidence>
<feature type="compositionally biased region" description="Acidic residues" evidence="1">
    <location>
        <begin position="118"/>
        <end position="136"/>
    </location>
</feature>
<dbReference type="AlphaFoldDB" id="A0AAV1C6N6"/>
<reference evidence="2" key="1">
    <citation type="submission" date="2023-03" db="EMBL/GenBank/DDBJ databases">
        <authorList>
            <person name="Julca I."/>
        </authorList>
    </citation>
    <scope>NUCLEOTIDE SEQUENCE</scope>
</reference>
<feature type="region of interest" description="Disordered" evidence="1">
    <location>
        <begin position="1"/>
        <end position="70"/>
    </location>
</feature>
<protein>
    <submittedName>
        <fullName evidence="2">OLC1v1026125C1</fullName>
    </submittedName>
</protein>
<organism evidence="2 3">
    <name type="scientific">Oldenlandia corymbosa var. corymbosa</name>
    <dbReference type="NCBI Taxonomy" id="529605"/>
    <lineage>
        <taxon>Eukaryota</taxon>
        <taxon>Viridiplantae</taxon>
        <taxon>Streptophyta</taxon>
        <taxon>Embryophyta</taxon>
        <taxon>Tracheophyta</taxon>
        <taxon>Spermatophyta</taxon>
        <taxon>Magnoliopsida</taxon>
        <taxon>eudicotyledons</taxon>
        <taxon>Gunneridae</taxon>
        <taxon>Pentapetalae</taxon>
        <taxon>asterids</taxon>
        <taxon>lamiids</taxon>
        <taxon>Gentianales</taxon>
        <taxon>Rubiaceae</taxon>
        <taxon>Rubioideae</taxon>
        <taxon>Spermacoceae</taxon>
        <taxon>Hedyotis-Oldenlandia complex</taxon>
        <taxon>Oldenlandia</taxon>
    </lineage>
</organism>
<sequence length="187" mass="20882">MYAQGTKSGMEEIGVGNENLKEGTSLKNGGFVSVTGESSECTKSGEQKLDNKNQVKEQDGEKKGEGSGLKTWASVVSSNVTKTWKDVQGITERPTNLEERAQRAGVVPNFCEGRGDWGDNDEEMEQNDTEDVMSDENEPFLDFNVQNERRVLGDVTNVEFHRRRDVEEMGGRKKGLWKKQARMGTKN</sequence>
<feature type="compositionally biased region" description="Basic residues" evidence="1">
    <location>
        <begin position="172"/>
        <end position="181"/>
    </location>
</feature>
<feature type="region of interest" description="Disordered" evidence="1">
    <location>
        <begin position="109"/>
        <end position="136"/>
    </location>
</feature>
<keyword evidence="3" id="KW-1185">Reference proteome</keyword>
<accession>A0AAV1C6N6</accession>
<evidence type="ECO:0000313" key="2">
    <source>
        <dbReference type="EMBL" id="CAI9091171.1"/>
    </source>
</evidence>
<feature type="region of interest" description="Disordered" evidence="1">
    <location>
        <begin position="166"/>
        <end position="187"/>
    </location>
</feature>
<feature type="compositionally biased region" description="Basic and acidic residues" evidence="1">
    <location>
        <begin position="43"/>
        <end position="65"/>
    </location>
</feature>
<gene>
    <name evidence="2" type="ORF">OLC1_LOCUS3166</name>
</gene>
<dbReference type="Proteomes" id="UP001161247">
    <property type="component" value="Chromosome 1"/>
</dbReference>
<name>A0AAV1C6N6_OLDCO</name>